<dbReference type="EMBL" id="JAPQKH010000003">
    <property type="protein sequence ID" value="KAJ5109437.1"/>
    <property type="molecule type" value="Genomic_DNA"/>
</dbReference>
<gene>
    <name evidence="2" type="ORF">N7456_006112</name>
</gene>
<evidence type="ECO:0000313" key="2">
    <source>
        <dbReference type="EMBL" id="KAJ5109437.1"/>
    </source>
</evidence>
<dbReference type="Proteomes" id="UP001149165">
    <property type="component" value="Unassembled WGS sequence"/>
</dbReference>
<proteinExistence type="predicted"/>
<dbReference type="AlphaFoldDB" id="A0A9W9FZT3"/>
<evidence type="ECO:0000256" key="1">
    <source>
        <dbReference type="SAM" id="SignalP"/>
    </source>
</evidence>
<feature type="signal peptide" evidence="1">
    <location>
        <begin position="1"/>
        <end position="23"/>
    </location>
</feature>
<reference evidence="2" key="1">
    <citation type="submission" date="2022-11" db="EMBL/GenBank/DDBJ databases">
        <authorList>
            <person name="Petersen C."/>
        </authorList>
    </citation>
    <scope>NUCLEOTIDE SEQUENCE</scope>
    <source>
        <strain evidence="2">IBT 30069</strain>
    </source>
</reference>
<protein>
    <recommendedName>
        <fullName evidence="4">Concanavalin A-like lectin/glucanase</fullName>
    </recommendedName>
</protein>
<reference evidence="2" key="2">
    <citation type="journal article" date="2023" name="IMA Fungus">
        <title>Comparative genomic study of the Penicillium genus elucidates a diverse pangenome and 15 lateral gene transfer events.</title>
        <authorList>
            <person name="Petersen C."/>
            <person name="Sorensen T."/>
            <person name="Nielsen M.R."/>
            <person name="Sondergaard T.E."/>
            <person name="Sorensen J.L."/>
            <person name="Fitzpatrick D.A."/>
            <person name="Frisvad J.C."/>
            <person name="Nielsen K.L."/>
        </authorList>
    </citation>
    <scope>NUCLEOTIDE SEQUENCE</scope>
    <source>
        <strain evidence="2">IBT 30069</strain>
    </source>
</reference>
<evidence type="ECO:0008006" key="4">
    <source>
        <dbReference type="Google" id="ProtNLM"/>
    </source>
</evidence>
<keyword evidence="3" id="KW-1185">Reference proteome</keyword>
<dbReference type="OrthoDB" id="5086500at2759"/>
<comment type="caution">
    <text evidence="2">The sequence shown here is derived from an EMBL/GenBank/DDBJ whole genome shotgun (WGS) entry which is preliminary data.</text>
</comment>
<accession>A0A9W9FZT3</accession>
<evidence type="ECO:0000313" key="3">
    <source>
        <dbReference type="Proteomes" id="UP001149165"/>
    </source>
</evidence>
<name>A0A9W9FZT3_9EURO</name>
<feature type="chain" id="PRO_5040881244" description="Concanavalin A-like lectin/glucanase" evidence="1">
    <location>
        <begin position="24"/>
        <end position="254"/>
    </location>
</feature>
<keyword evidence="1" id="KW-0732">Signal</keyword>
<organism evidence="2 3">
    <name type="scientific">Penicillium angulare</name>
    <dbReference type="NCBI Taxonomy" id="116970"/>
    <lineage>
        <taxon>Eukaryota</taxon>
        <taxon>Fungi</taxon>
        <taxon>Dikarya</taxon>
        <taxon>Ascomycota</taxon>
        <taxon>Pezizomycotina</taxon>
        <taxon>Eurotiomycetes</taxon>
        <taxon>Eurotiomycetidae</taxon>
        <taxon>Eurotiales</taxon>
        <taxon>Aspergillaceae</taxon>
        <taxon>Penicillium</taxon>
    </lineage>
</organism>
<sequence length="254" mass="27393">MWSIYAGIPIFLGLGAVAVPVSSDTPKDSWEFGNSLFYLGPPSGSAEIIKATYSILAPAVPSGYVSSDDDPVWVSIWVGASASESDNNVDLYQPLFNWSPDQEAQGCPASTEEWCVAASTYTPDSQIGQSYIIVPANTTLDFEIAVEDENVIQTVTMAGKVISKQSDALDYPLQYLLSSDECYTGSGSCGSIDEWYIRNLTVTLSEADSSFSSVFELDGVTAADLTTSDSGTTWHTEWIKITSIDFENSSDLDE</sequence>